<accession>A0A093VA33</accession>
<feature type="compositionally biased region" description="Polar residues" evidence="1">
    <location>
        <begin position="31"/>
        <end position="49"/>
    </location>
</feature>
<name>A0A093VA33_TALMA</name>
<dbReference type="AlphaFoldDB" id="A0A093VA33"/>
<evidence type="ECO:0000313" key="2">
    <source>
        <dbReference type="EMBL" id="KFX43551.1"/>
    </source>
</evidence>
<feature type="compositionally biased region" description="Polar residues" evidence="1">
    <location>
        <begin position="1"/>
        <end position="10"/>
    </location>
</feature>
<dbReference type="HOGENOM" id="CLU_1020064_0_0_1"/>
<evidence type="ECO:0000256" key="1">
    <source>
        <dbReference type="SAM" id="MobiDB-lite"/>
    </source>
</evidence>
<dbReference type="EMBL" id="JPOX01000034">
    <property type="protein sequence ID" value="KFX43551.1"/>
    <property type="molecule type" value="Genomic_DNA"/>
</dbReference>
<sequence>MNESACTYSTGKPIGKPKGSKNRNKLEAQKPGSNQADSTLVRQPPTNRSPLKRRTAAGASPGTHQLGNHKRQRSSISQPSSIHPNSEVTDFGGEQELSSGTLISSAHPLEQLETQAGHTVPVYSVATPEFLKFHLSSVNHAGDEFNLTFENDIEDWNNTMVDDNQQKAAPNTYLPTVDQSSFSPDVLTLVGKMHDSNEMANTKAPIEIPRNANQSGCESMWTSESLAIIPKLQQYSTGRINLSIDEVLRLARHGHWKIRRIKTTSRCQSVGWI</sequence>
<comment type="caution">
    <text evidence="2">The sequence shown here is derived from an EMBL/GenBank/DDBJ whole genome shotgun (WGS) entry which is preliminary data.</text>
</comment>
<proteinExistence type="predicted"/>
<feature type="compositionally biased region" description="Low complexity" evidence="1">
    <location>
        <begin position="74"/>
        <end position="86"/>
    </location>
</feature>
<gene>
    <name evidence="2" type="ORF">GQ26_0340240</name>
</gene>
<feature type="region of interest" description="Disordered" evidence="1">
    <location>
        <begin position="1"/>
        <end position="93"/>
    </location>
</feature>
<protein>
    <submittedName>
        <fullName evidence="2">Uncharacterized protein</fullName>
    </submittedName>
</protein>
<reference evidence="2" key="1">
    <citation type="journal article" date="2014" name="PLoS Genet.">
        <title>Signature Gene Expression Reveals Novel Clues to the Molecular Mechanisms of Dimorphic Transition in Penicillium marneffei.</title>
        <authorList>
            <person name="Yang E."/>
            <person name="Wang G."/>
            <person name="Cai J."/>
            <person name="Woo P.C."/>
            <person name="Lau S.K."/>
            <person name="Yuen K.-Y."/>
            <person name="Chow W.-N."/>
            <person name="Lin X."/>
        </authorList>
    </citation>
    <scope>NUCLEOTIDE SEQUENCE [LARGE SCALE GENOMIC DNA]</scope>
    <source>
        <strain evidence="2">PM1</strain>
    </source>
</reference>
<organism evidence="2">
    <name type="scientific">Talaromyces marneffei PM1</name>
    <dbReference type="NCBI Taxonomy" id="1077442"/>
    <lineage>
        <taxon>Eukaryota</taxon>
        <taxon>Fungi</taxon>
        <taxon>Dikarya</taxon>
        <taxon>Ascomycota</taxon>
        <taxon>Pezizomycotina</taxon>
        <taxon>Eurotiomycetes</taxon>
        <taxon>Eurotiomycetidae</taxon>
        <taxon>Eurotiales</taxon>
        <taxon>Trichocomaceae</taxon>
        <taxon>Talaromyces</taxon>
        <taxon>Talaromyces sect. Talaromyces</taxon>
    </lineage>
</organism>